<keyword evidence="3" id="KW-1185">Reference proteome</keyword>
<dbReference type="InParanoid" id="K4AKK9"/>
<dbReference type="EnsemblPlants" id="KQK90487">
    <property type="protein sequence ID" value="KQK90487"/>
    <property type="gene ID" value="SETIT_039432mg"/>
</dbReference>
<reference evidence="3" key="1">
    <citation type="journal article" date="2012" name="Nat. Biotechnol.">
        <title>Reference genome sequence of the model plant Setaria.</title>
        <authorList>
            <person name="Bennetzen J.L."/>
            <person name="Schmutz J."/>
            <person name="Wang H."/>
            <person name="Percifield R."/>
            <person name="Hawkins J."/>
            <person name="Pontaroli A.C."/>
            <person name="Estep M."/>
            <person name="Feng L."/>
            <person name="Vaughn J.N."/>
            <person name="Grimwood J."/>
            <person name="Jenkins J."/>
            <person name="Barry K."/>
            <person name="Lindquist E."/>
            <person name="Hellsten U."/>
            <person name="Deshpande S."/>
            <person name="Wang X."/>
            <person name="Wu X."/>
            <person name="Mitros T."/>
            <person name="Triplett J."/>
            <person name="Yang X."/>
            <person name="Ye C.Y."/>
            <person name="Mauro-Herrera M."/>
            <person name="Wang L."/>
            <person name="Li P."/>
            <person name="Sharma M."/>
            <person name="Sharma R."/>
            <person name="Ronald P.C."/>
            <person name="Panaud O."/>
            <person name="Kellogg E.A."/>
            <person name="Brutnell T.P."/>
            <person name="Doust A.N."/>
            <person name="Tuskan G.A."/>
            <person name="Rokhsar D."/>
            <person name="Devos K.M."/>
        </authorList>
    </citation>
    <scope>NUCLEOTIDE SEQUENCE [LARGE SCALE GENOMIC DNA]</scope>
    <source>
        <strain evidence="3">cv. Yugu1</strain>
    </source>
</reference>
<feature type="region of interest" description="Disordered" evidence="1">
    <location>
        <begin position="18"/>
        <end position="52"/>
    </location>
</feature>
<sequence length="230" mass="25050">MPRLMSLRVQWRPHLDPSAAAPWWTGRGGSRADKPVSPTAPTVPPASGGSQAEELECLAAPSAPPLTLVGAPSTPQLEVSDVSPTPLRVYSWQRRIVKTLDPPTTDDTPLGLRPASPIQKLSKVCKPVDSLLPLLVIQKRRRKVPSPGSLPRRSRRVAGAGPCSPRLVKRVMRHLGFSDREVIESEAQDRYCKLYKPLLSESHVSAIVAIFGWTVGEGDQVRSIDVLTVL</sequence>
<evidence type="ECO:0000256" key="1">
    <source>
        <dbReference type="SAM" id="MobiDB-lite"/>
    </source>
</evidence>
<reference evidence="2" key="2">
    <citation type="submission" date="2018-08" db="UniProtKB">
        <authorList>
            <consortium name="EnsemblPlants"/>
        </authorList>
    </citation>
    <scope>IDENTIFICATION</scope>
    <source>
        <strain evidence="2">Yugu1</strain>
    </source>
</reference>
<feature type="compositionally biased region" description="Low complexity" evidence="1">
    <location>
        <begin position="35"/>
        <end position="49"/>
    </location>
</feature>
<evidence type="ECO:0000313" key="3">
    <source>
        <dbReference type="Proteomes" id="UP000004995"/>
    </source>
</evidence>
<dbReference type="EMBL" id="AGNK02005939">
    <property type="status" value="NOT_ANNOTATED_CDS"/>
    <property type="molecule type" value="Genomic_DNA"/>
</dbReference>
<dbReference type="Proteomes" id="UP000004995">
    <property type="component" value="Unassembled WGS sequence"/>
</dbReference>
<accession>K4AKK9</accession>
<protein>
    <submittedName>
        <fullName evidence="2">Uncharacterized protein</fullName>
    </submittedName>
</protein>
<dbReference type="AlphaFoldDB" id="K4AKK9"/>
<dbReference type="Gramene" id="KQK90487">
    <property type="protein sequence ID" value="KQK90487"/>
    <property type="gene ID" value="SETIT_039432mg"/>
</dbReference>
<feature type="region of interest" description="Disordered" evidence="1">
    <location>
        <begin position="143"/>
        <end position="162"/>
    </location>
</feature>
<name>K4AKK9_SETIT</name>
<proteinExistence type="predicted"/>
<organism evidence="2 3">
    <name type="scientific">Setaria italica</name>
    <name type="common">Foxtail millet</name>
    <name type="synonym">Panicum italicum</name>
    <dbReference type="NCBI Taxonomy" id="4555"/>
    <lineage>
        <taxon>Eukaryota</taxon>
        <taxon>Viridiplantae</taxon>
        <taxon>Streptophyta</taxon>
        <taxon>Embryophyta</taxon>
        <taxon>Tracheophyta</taxon>
        <taxon>Spermatophyta</taxon>
        <taxon>Magnoliopsida</taxon>
        <taxon>Liliopsida</taxon>
        <taxon>Poales</taxon>
        <taxon>Poaceae</taxon>
        <taxon>PACMAD clade</taxon>
        <taxon>Panicoideae</taxon>
        <taxon>Panicodae</taxon>
        <taxon>Paniceae</taxon>
        <taxon>Cenchrinae</taxon>
        <taxon>Setaria</taxon>
    </lineage>
</organism>
<dbReference type="HOGENOM" id="CLU_1206585_0_0_1"/>
<evidence type="ECO:0000313" key="2">
    <source>
        <dbReference type="EnsemblPlants" id="KQK90487"/>
    </source>
</evidence>